<dbReference type="InterPro" id="IPR027056">
    <property type="entry name" value="Gluconate_2DH_su3"/>
</dbReference>
<protein>
    <submittedName>
        <fullName evidence="1">Gluconate 2-dehydrogenase subunit 3 family protein</fullName>
    </submittedName>
</protein>
<comment type="caution">
    <text evidence="1">The sequence shown here is derived from an EMBL/GenBank/DDBJ whole genome shotgun (WGS) entry which is preliminary data.</text>
</comment>
<accession>A0ABT3ZI11</accession>
<sequence length="243" mass="26150">MRRRGFLISLALLVGGVTVAKAKVIWGGMPWTHRGATGPTPVAADGWKFFNADEAAMIEAIADRLIPADDLSIGGREAGCAVFIDSQLAGPFGRAATQFRLGPFQDGTPQQGAQFHQTPAQRYRTGLAALDKYCAARPGGKRFTALSGAQQDDLLRQLEKGEITLPGLPDTKAFFGLILGNVREGFFADPIYGGNKDMAGWKMLGFPGARYDYREEIGKRGQKLDIQPVSLIRNAGKPGQKAV</sequence>
<organism evidence="1 2">
    <name type="scientific">Robbsia betulipollinis</name>
    <dbReference type="NCBI Taxonomy" id="2981849"/>
    <lineage>
        <taxon>Bacteria</taxon>
        <taxon>Pseudomonadati</taxon>
        <taxon>Pseudomonadota</taxon>
        <taxon>Betaproteobacteria</taxon>
        <taxon>Burkholderiales</taxon>
        <taxon>Burkholderiaceae</taxon>
        <taxon>Robbsia</taxon>
    </lineage>
</organism>
<dbReference type="Proteomes" id="UP001082899">
    <property type="component" value="Unassembled WGS sequence"/>
</dbReference>
<dbReference type="RefSeq" id="WP_267845290.1">
    <property type="nucleotide sequence ID" value="NZ_JAPMXC010000001.1"/>
</dbReference>
<evidence type="ECO:0000313" key="2">
    <source>
        <dbReference type="Proteomes" id="UP001082899"/>
    </source>
</evidence>
<proteinExistence type="predicted"/>
<name>A0ABT3ZI11_9BURK</name>
<keyword evidence="2" id="KW-1185">Reference proteome</keyword>
<reference evidence="1" key="1">
    <citation type="submission" date="2022-11" db="EMBL/GenBank/DDBJ databases">
        <title>Robbsia betulipollinis sp. nov., isolated from pollen of birch (Betula pendula).</title>
        <authorList>
            <person name="Shi H."/>
            <person name="Ambika Manirajan B."/>
            <person name="Ratering S."/>
            <person name="Geissler-Plaum R."/>
            <person name="Schnell S."/>
        </authorList>
    </citation>
    <scope>NUCLEOTIDE SEQUENCE</scope>
    <source>
        <strain evidence="1">Bb-Pol-6</strain>
    </source>
</reference>
<gene>
    <name evidence="1" type="ORF">OVY01_02140</name>
</gene>
<dbReference type="Pfam" id="PF13618">
    <property type="entry name" value="Gluconate_2-dh3"/>
    <property type="match status" value="1"/>
</dbReference>
<evidence type="ECO:0000313" key="1">
    <source>
        <dbReference type="EMBL" id="MCY0386062.1"/>
    </source>
</evidence>
<dbReference type="EMBL" id="JAPMXC010000001">
    <property type="protein sequence ID" value="MCY0386062.1"/>
    <property type="molecule type" value="Genomic_DNA"/>
</dbReference>